<keyword evidence="3" id="KW-1185">Reference proteome</keyword>
<dbReference type="InterPro" id="IPR043522">
    <property type="entry name" value="DDIAS"/>
</dbReference>
<feature type="compositionally biased region" description="Basic and acidic residues" evidence="1">
    <location>
        <begin position="460"/>
        <end position="470"/>
    </location>
</feature>
<evidence type="ECO:0000259" key="2">
    <source>
        <dbReference type="Pfam" id="PF08646"/>
    </source>
</evidence>
<dbReference type="GO" id="GO:0005634">
    <property type="term" value="C:nucleus"/>
    <property type="evidence" value="ECO:0007669"/>
    <property type="project" value="TreeGrafter"/>
</dbReference>
<dbReference type="Gene3D" id="2.40.50.140">
    <property type="entry name" value="Nucleic acid-binding proteins"/>
    <property type="match status" value="1"/>
</dbReference>
<evidence type="ECO:0000256" key="1">
    <source>
        <dbReference type="SAM" id="MobiDB-lite"/>
    </source>
</evidence>
<dbReference type="CTD" id="220042"/>
<sequence length="506" mass="54198">MTTRTFLRCTVLSVQDTSILYPSCLTCFSRVTLASEEQASSRWCCVKCGRDAEAAGYRYRLSLRVSRDCAVLGATVFGSCLDSFFGVPAGQLNRFLDAVKESRGVQTVERLLRKALEDCFVGRCVLLAIKIPGNVGEHRSPGRRPCPALEGSMKTSEQYIASSITLPNDGVFGATVLQYLQSLLRARDLSDGCSDQECSQESDQDSYHDYTQLCPGGVCSPPCKAANASFPLPLSLLQSPGSGSASGGSLELSLPRPRGDALDASLPDASVAMAPCSCCDAQKGQVSVSQESGYGETSSSFTILSGSVPSQDQLHSRVSYHQGGSSEPTCSFGSQVACQKDMATSPECLVHDPEEGYNYSAELFDVSGLDSNDFYRSEQVTHRPRTSADFHCIMPGLAPFSQSTPILKKGAPKRKRMSKATDQTKEASHRGLDHGSAQTKGASHRGLDHGSAQTKRASHRGLDHGSEARRRGAGSVIDSQMECTTGDGSWCGADCSKDLFVDSYKD</sequence>
<dbReference type="GeneID" id="105890467"/>
<dbReference type="OrthoDB" id="9948238at2759"/>
<dbReference type="InterPro" id="IPR013955">
    <property type="entry name" value="Rep_factor-A_C"/>
</dbReference>
<evidence type="ECO:0000313" key="4">
    <source>
        <dbReference type="RefSeq" id="XP_031428205.1"/>
    </source>
</evidence>
<dbReference type="GO" id="GO:0005737">
    <property type="term" value="C:cytoplasm"/>
    <property type="evidence" value="ECO:0007669"/>
    <property type="project" value="TreeGrafter"/>
</dbReference>
<feature type="region of interest" description="Disordered" evidence="1">
    <location>
        <begin position="403"/>
        <end position="474"/>
    </location>
</feature>
<dbReference type="RefSeq" id="XP_031428205.1">
    <property type="nucleotide sequence ID" value="XM_031572345.2"/>
</dbReference>
<dbReference type="AlphaFoldDB" id="A0A6P8FXW6"/>
<dbReference type="SUPFAM" id="SSF50249">
    <property type="entry name" value="Nucleic acid-binding proteins"/>
    <property type="match status" value="1"/>
</dbReference>
<dbReference type="PANTHER" id="PTHR35537">
    <property type="entry name" value="DNA DAMAGE-INDUCIBLE APOPTOSIS SUPPRESSOR PROTEIN DDIAS"/>
    <property type="match status" value="1"/>
</dbReference>
<evidence type="ECO:0000313" key="3">
    <source>
        <dbReference type="Proteomes" id="UP000515152"/>
    </source>
</evidence>
<organism evidence="3 4">
    <name type="scientific">Clupea harengus</name>
    <name type="common">Atlantic herring</name>
    <dbReference type="NCBI Taxonomy" id="7950"/>
    <lineage>
        <taxon>Eukaryota</taxon>
        <taxon>Metazoa</taxon>
        <taxon>Chordata</taxon>
        <taxon>Craniata</taxon>
        <taxon>Vertebrata</taxon>
        <taxon>Euteleostomi</taxon>
        <taxon>Actinopterygii</taxon>
        <taxon>Neopterygii</taxon>
        <taxon>Teleostei</taxon>
        <taxon>Clupei</taxon>
        <taxon>Clupeiformes</taxon>
        <taxon>Clupeoidei</taxon>
        <taxon>Clupeidae</taxon>
        <taxon>Clupea</taxon>
    </lineage>
</organism>
<dbReference type="GO" id="GO:1902230">
    <property type="term" value="P:negative regulation of intrinsic apoptotic signaling pathway in response to DNA damage"/>
    <property type="evidence" value="ECO:0007669"/>
    <property type="project" value="InterPro"/>
</dbReference>
<proteinExistence type="predicted"/>
<dbReference type="KEGG" id="char:105890467"/>
<dbReference type="PANTHER" id="PTHR35537:SF1">
    <property type="entry name" value="DNA DAMAGE-INDUCED APOPTOSIS SUPPRESSOR PROTEIN"/>
    <property type="match status" value="1"/>
</dbReference>
<gene>
    <name evidence="4" type="primary">ddias</name>
</gene>
<protein>
    <submittedName>
        <fullName evidence="4">Uncharacterized protein ddias</fullName>
    </submittedName>
</protein>
<dbReference type="Pfam" id="PF08646">
    <property type="entry name" value="Rep_fac-A_C"/>
    <property type="match status" value="1"/>
</dbReference>
<dbReference type="Proteomes" id="UP000515152">
    <property type="component" value="Chromosome 8"/>
</dbReference>
<feature type="domain" description="Replication factor A C-terminal" evidence="2">
    <location>
        <begin position="7"/>
        <end position="100"/>
    </location>
</feature>
<dbReference type="InterPro" id="IPR012340">
    <property type="entry name" value="NA-bd_OB-fold"/>
</dbReference>
<feature type="compositionally biased region" description="Basic and acidic residues" evidence="1">
    <location>
        <begin position="422"/>
        <end position="433"/>
    </location>
</feature>
<accession>A0A6P8FXW6</accession>
<name>A0A6P8FXW6_CLUHA</name>
<reference evidence="4" key="1">
    <citation type="submission" date="2025-08" db="UniProtKB">
        <authorList>
            <consortium name="RefSeq"/>
        </authorList>
    </citation>
    <scope>IDENTIFICATION</scope>
</reference>